<dbReference type="SMART" id="SM00962">
    <property type="entry name" value="SRP54"/>
    <property type="match status" value="1"/>
</dbReference>
<dbReference type="FunFam" id="3.40.50.300:FF:000053">
    <property type="entry name" value="Signal recognition particle receptor FtsY"/>
    <property type="match status" value="1"/>
</dbReference>
<evidence type="ECO:0000256" key="10">
    <source>
        <dbReference type="HAMAP-Rule" id="MF_00920"/>
    </source>
</evidence>
<evidence type="ECO:0000313" key="12">
    <source>
        <dbReference type="EMBL" id="BFD46038.1"/>
    </source>
</evidence>
<dbReference type="InterPro" id="IPR004390">
    <property type="entry name" value="SR_rcpt_FtsY"/>
</dbReference>
<dbReference type="GO" id="GO:0005886">
    <property type="term" value="C:plasma membrane"/>
    <property type="evidence" value="ECO:0007669"/>
    <property type="project" value="UniProtKB-SubCell"/>
</dbReference>
<dbReference type="SUPFAM" id="SSF52540">
    <property type="entry name" value="P-loop containing nucleoside triphosphate hydrolases"/>
    <property type="match status" value="1"/>
</dbReference>
<dbReference type="EC" id="3.6.5.4" evidence="10"/>
<accession>A0AAT9G885</accession>
<evidence type="ECO:0000256" key="9">
    <source>
        <dbReference type="ARBA" id="ARBA00048027"/>
    </source>
</evidence>
<keyword evidence="8 10" id="KW-0675">Receptor</keyword>
<dbReference type="SMART" id="SM00963">
    <property type="entry name" value="SRP54_N"/>
    <property type="match status" value="1"/>
</dbReference>
<evidence type="ECO:0000256" key="1">
    <source>
        <dbReference type="ARBA" id="ARBA00004515"/>
    </source>
</evidence>
<dbReference type="Gene3D" id="3.40.50.300">
    <property type="entry name" value="P-loop containing nucleotide triphosphate hydrolases"/>
    <property type="match status" value="1"/>
</dbReference>
<comment type="similarity">
    <text evidence="10">Belongs to the GTP-binding SRP family. FtsY subfamily.</text>
</comment>
<reference evidence="12" key="1">
    <citation type="submission" date="2024-01" db="EMBL/GenBank/DDBJ databases">
        <title>Sequencing the genomes of a sandfly, Sergentomyia squamirostris, and its two endosymbionts.</title>
        <authorList>
            <person name="Itokawa K."/>
            <person name="Sanjoba C."/>
        </authorList>
    </citation>
    <scope>NUCLEOTIDE SEQUENCE</scope>
    <source>
        <strain evidence="12">RiSSQ</strain>
    </source>
</reference>
<dbReference type="PANTHER" id="PTHR43134:SF1">
    <property type="entry name" value="SIGNAL RECOGNITION PARTICLE RECEPTOR SUBUNIT ALPHA"/>
    <property type="match status" value="1"/>
</dbReference>
<dbReference type="CDD" id="cd17874">
    <property type="entry name" value="FtsY"/>
    <property type="match status" value="1"/>
</dbReference>
<evidence type="ECO:0000256" key="8">
    <source>
        <dbReference type="ARBA" id="ARBA00023170"/>
    </source>
</evidence>
<dbReference type="InterPro" id="IPR003593">
    <property type="entry name" value="AAA+_ATPase"/>
</dbReference>
<gene>
    <name evidence="10 12" type="primary">ftsY</name>
    <name evidence="12" type="ORF">DMENIID0002_06840</name>
</gene>
<comment type="subcellular location">
    <subcellularLocation>
        <location evidence="1">Cell inner membrane</location>
        <topology evidence="1">Peripheral membrane protein</topology>
        <orientation evidence="1">Cytoplasmic side</orientation>
    </subcellularLocation>
    <subcellularLocation>
        <location evidence="10">Cell membrane</location>
        <topology evidence="10">Peripheral membrane protein</topology>
        <orientation evidence="10">Cytoplasmic side</orientation>
    </subcellularLocation>
    <subcellularLocation>
        <location evidence="10">Cytoplasm</location>
    </subcellularLocation>
</comment>
<evidence type="ECO:0000256" key="3">
    <source>
        <dbReference type="ARBA" id="ARBA00022490"/>
    </source>
</evidence>
<evidence type="ECO:0000256" key="7">
    <source>
        <dbReference type="ARBA" id="ARBA00023136"/>
    </source>
</evidence>
<dbReference type="Pfam" id="PF02881">
    <property type="entry name" value="SRP54_N"/>
    <property type="match status" value="1"/>
</dbReference>
<organism evidence="12">
    <name type="scientific">Candidatus Tisiphia endosymbiont of Sergentomyia squamirostris</name>
    <dbReference type="NCBI Taxonomy" id="3113639"/>
    <lineage>
        <taxon>Bacteria</taxon>
        <taxon>Pseudomonadati</taxon>
        <taxon>Pseudomonadota</taxon>
        <taxon>Alphaproteobacteria</taxon>
        <taxon>Rickettsiales</taxon>
        <taxon>Rickettsiaceae</taxon>
        <taxon>Rickettsieae</taxon>
        <taxon>Candidatus Tisiphia</taxon>
    </lineage>
</organism>
<evidence type="ECO:0000259" key="11">
    <source>
        <dbReference type="PROSITE" id="PS00300"/>
    </source>
</evidence>
<dbReference type="EMBL" id="AP029170">
    <property type="protein sequence ID" value="BFD46038.1"/>
    <property type="molecule type" value="Genomic_DNA"/>
</dbReference>
<dbReference type="Gene3D" id="1.20.120.140">
    <property type="entry name" value="Signal recognition particle SRP54, nucleotide-binding domain"/>
    <property type="match status" value="1"/>
</dbReference>
<keyword evidence="4 10" id="KW-0547">Nucleotide-binding</keyword>
<sequence>MTSIFTKLKQVLVNSSNKISSGIDQIFYKKKLDEQTLNELEELLISADITASVAIELVDKLRAIKFDKEVSGLAIKEQLADIIGQLLVKTSKNFALHDKKLNVILVCGVNGSGKTTTIGKLASIYRRQGKKVAIAACDTFRAAAVSQLSSWADKSGSMFISGEESADPASVAYLAMQSSIKNDVDILFIDTAGRLHNKKNLMEELAKIVRVIKKIDDTAPHHSILVIDATTGQNVYNQVEQFTAIANITSLIVTKLDGTAKAGVVVGVVQKFALPVCFLGVGEKVDDLKPFDPAAFANSLVGN</sequence>
<dbReference type="SUPFAM" id="SSF47364">
    <property type="entry name" value="Domain of the SRP/SRP receptor G-proteins"/>
    <property type="match status" value="1"/>
</dbReference>
<dbReference type="InterPro" id="IPR027417">
    <property type="entry name" value="P-loop_NTPase"/>
</dbReference>
<comment type="subunit">
    <text evidence="10">Part of the signal recognition particle protein translocation system, which is composed of SRP and FtsY. SRP is a ribonucleoprotein composed of Ffh and a 4.5S RNA molecule.</text>
</comment>
<dbReference type="GO" id="GO:0005525">
    <property type="term" value="F:GTP binding"/>
    <property type="evidence" value="ECO:0007669"/>
    <property type="project" value="UniProtKB-UniRule"/>
</dbReference>
<dbReference type="InterPro" id="IPR013822">
    <property type="entry name" value="Signal_recog_particl_SRP54_hlx"/>
</dbReference>
<feature type="domain" description="SRP54-type proteins GTP-binding" evidence="11">
    <location>
        <begin position="275"/>
        <end position="288"/>
    </location>
</feature>
<keyword evidence="5 10" id="KW-0378">Hydrolase</keyword>
<feature type="binding site" evidence="10">
    <location>
        <begin position="254"/>
        <end position="257"/>
    </location>
    <ligand>
        <name>GTP</name>
        <dbReference type="ChEBI" id="CHEBI:37565"/>
    </ligand>
</feature>
<dbReference type="GO" id="GO:0006614">
    <property type="term" value="P:SRP-dependent cotranslational protein targeting to membrane"/>
    <property type="evidence" value="ECO:0007669"/>
    <property type="project" value="InterPro"/>
</dbReference>
<keyword evidence="2 10" id="KW-1003">Cell membrane</keyword>
<keyword evidence="6 10" id="KW-0342">GTP-binding</keyword>
<evidence type="ECO:0000256" key="2">
    <source>
        <dbReference type="ARBA" id="ARBA00022475"/>
    </source>
</evidence>
<dbReference type="PROSITE" id="PS00300">
    <property type="entry name" value="SRP54"/>
    <property type="match status" value="1"/>
</dbReference>
<feature type="binding site" evidence="10">
    <location>
        <begin position="108"/>
        <end position="115"/>
    </location>
    <ligand>
        <name>GTP</name>
        <dbReference type="ChEBI" id="CHEBI:37565"/>
    </ligand>
</feature>
<dbReference type="AlphaFoldDB" id="A0AAT9G885"/>
<dbReference type="GO" id="GO:0005047">
    <property type="term" value="F:signal recognition particle binding"/>
    <property type="evidence" value="ECO:0007669"/>
    <property type="project" value="TreeGrafter"/>
</dbReference>
<feature type="binding site" evidence="10">
    <location>
        <begin position="190"/>
        <end position="194"/>
    </location>
    <ligand>
        <name>GTP</name>
        <dbReference type="ChEBI" id="CHEBI:37565"/>
    </ligand>
</feature>
<comment type="catalytic activity">
    <reaction evidence="9 10">
        <text>GTP + H2O = GDP + phosphate + H(+)</text>
        <dbReference type="Rhea" id="RHEA:19669"/>
        <dbReference type="ChEBI" id="CHEBI:15377"/>
        <dbReference type="ChEBI" id="CHEBI:15378"/>
        <dbReference type="ChEBI" id="CHEBI:37565"/>
        <dbReference type="ChEBI" id="CHEBI:43474"/>
        <dbReference type="ChEBI" id="CHEBI:58189"/>
        <dbReference type="EC" id="3.6.5.4"/>
    </reaction>
</comment>
<dbReference type="InterPro" id="IPR036225">
    <property type="entry name" value="SRP/SRP_N"/>
</dbReference>
<dbReference type="GO" id="GO:0003924">
    <property type="term" value="F:GTPase activity"/>
    <property type="evidence" value="ECO:0007669"/>
    <property type="project" value="UniProtKB-UniRule"/>
</dbReference>
<keyword evidence="7 10" id="KW-0472">Membrane</keyword>
<dbReference type="GO" id="GO:0005737">
    <property type="term" value="C:cytoplasm"/>
    <property type="evidence" value="ECO:0007669"/>
    <property type="project" value="UniProtKB-SubCell"/>
</dbReference>
<keyword evidence="3 10" id="KW-0963">Cytoplasm</keyword>
<proteinExistence type="inferred from homology"/>
<dbReference type="NCBIfam" id="TIGR00064">
    <property type="entry name" value="ftsY"/>
    <property type="match status" value="1"/>
</dbReference>
<evidence type="ECO:0000256" key="6">
    <source>
        <dbReference type="ARBA" id="ARBA00023134"/>
    </source>
</evidence>
<protein>
    <recommendedName>
        <fullName evidence="10">Signal recognition particle receptor FtsY</fullName>
        <shortName evidence="10">SRP receptor</shortName>
        <ecNumber evidence="10">3.6.5.4</ecNumber>
    </recommendedName>
</protein>
<dbReference type="Pfam" id="PF00448">
    <property type="entry name" value="SRP54"/>
    <property type="match status" value="1"/>
</dbReference>
<dbReference type="SMART" id="SM00382">
    <property type="entry name" value="AAA"/>
    <property type="match status" value="1"/>
</dbReference>
<dbReference type="PANTHER" id="PTHR43134">
    <property type="entry name" value="SIGNAL RECOGNITION PARTICLE RECEPTOR SUBUNIT ALPHA"/>
    <property type="match status" value="1"/>
</dbReference>
<evidence type="ECO:0000256" key="5">
    <source>
        <dbReference type="ARBA" id="ARBA00022801"/>
    </source>
</evidence>
<name>A0AAT9G885_9RICK</name>
<evidence type="ECO:0000256" key="4">
    <source>
        <dbReference type="ARBA" id="ARBA00022741"/>
    </source>
</evidence>
<dbReference type="HAMAP" id="MF_00920">
    <property type="entry name" value="FtsY"/>
    <property type="match status" value="1"/>
</dbReference>
<dbReference type="InterPro" id="IPR000897">
    <property type="entry name" value="SRP54_GTPase_dom"/>
</dbReference>
<comment type="function">
    <text evidence="10">Involved in targeting and insertion of nascent membrane proteins into the cytoplasmic membrane. Acts as a receptor for the complex formed by the signal recognition particle (SRP) and the ribosome-nascent chain (RNC). Interaction with SRP-RNC leads to the transfer of the RNC complex to the Sec translocase for insertion into the membrane, the hydrolysis of GTP by both Ffh and FtsY, and the dissociation of the SRP-FtsY complex into the individual components.</text>
</comment>
<dbReference type="InterPro" id="IPR042101">
    <property type="entry name" value="SRP54_N_sf"/>
</dbReference>